<feature type="domain" description="Haem-binding" evidence="1">
    <location>
        <begin position="10"/>
        <end position="146"/>
    </location>
</feature>
<evidence type="ECO:0000313" key="3">
    <source>
        <dbReference type="Proteomes" id="UP000598350"/>
    </source>
</evidence>
<evidence type="ECO:0000259" key="1">
    <source>
        <dbReference type="SMART" id="SM01235"/>
    </source>
</evidence>
<accession>A0ABR7VIE1</accession>
<dbReference type="Proteomes" id="UP000598350">
    <property type="component" value="Unassembled WGS sequence"/>
</dbReference>
<evidence type="ECO:0000313" key="2">
    <source>
        <dbReference type="EMBL" id="MBD0851819.1"/>
    </source>
</evidence>
<reference evidence="2 3" key="1">
    <citation type="submission" date="2020-05" db="EMBL/GenBank/DDBJ databases">
        <title>The draft genome sequence of Maribacter arenosus CAU 1321.</title>
        <authorList>
            <person name="Mu L."/>
        </authorList>
    </citation>
    <scope>NUCLEOTIDE SEQUENCE [LARGE SCALE GENOMIC DNA]</scope>
    <source>
        <strain evidence="2 3">CAU 1321</strain>
    </source>
</reference>
<gene>
    <name evidence="2" type="ORF">HPE63_14145</name>
</gene>
<dbReference type="RefSeq" id="WP_188314945.1">
    <property type="nucleotide sequence ID" value="NZ_JABTCG010000005.1"/>
</dbReference>
<dbReference type="InterPro" id="IPR025992">
    <property type="entry name" value="Haem-bd"/>
</dbReference>
<proteinExistence type="predicted"/>
<sequence>MLKKILIGLGIVLIAIQFIRTDKNESNDLTYDISTKYMIPNDVNHLLQVSCNDCHSNKTEYPWYSNVQPVAWWLDHHVDDGKKHLNFSEFTKIPLFVQNHKFEEIIEMVDDKEMPLPSYTNFGLHSEANLSDEQRKMITDWAKIQMDYLKNNYPADSLVFPKRDAAPPKG</sequence>
<organism evidence="2 3">
    <name type="scientific">Maribacter arenosus</name>
    <dbReference type="NCBI Taxonomy" id="1854708"/>
    <lineage>
        <taxon>Bacteria</taxon>
        <taxon>Pseudomonadati</taxon>
        <taxon>Bacteroidota</taxon>
        <taxon>Flavobacteriia</taxon>
        <taxon>Flavobacteriales</taxon>
        <taxon>Flavobacteriaceae</taxon>
        <taxon>Maribacter</taxon>
    </lineage>
</organism>
<comment type="caution">
    <text evidence="2">The sequence shown here is derived from an EMBL/GenBank/DDBJ whole genome shotgun (WGS) entry which is preliminary data.</text>
</comment>
<dbReference type="EMBL" id="JABTCG010000005">
    <property type="protein sequence ID" value="MBD0851819.1"/>
    <property type="molecule type" value="Genomic_DNA"/>
</dbReference>
<dbReference type="Pfam" id="PF14376">
    <property type="entry name" value="Haem_bd"/>
    <property type="match status" value="1"/>
</dbReference>
<dbReference type="SMART" id="SM01235">
    <property type="entry name" value="Haem_bd"/>
    <property type="match status" value="1"/>
</dbReference>
<keyword evidence="3" id="KW-1185">Reference proteome</keyword>
<name>A0ABR7VIE1_9FLAO</name>
<protein>
    <submittedName>
        <fullName evidence="2">Heme-binding domain-containing protein</fullName>
    </submittedName>
</protein>